<feature type="region of interest" description="Disordered" evidence="14">
    <location>
        <begin position="47"/>
        <end position="70"/>
    </location>
</feature>
<evidence type="ECO:0000256" key="8">
    <source>
        <dbReference type="ARBA" id="ARBA00022989"/>
    </source>
</evidence>
<keyword evidence="6" id="KW-0812">Transmembrane</keyword>
<dbReference type="EMBL" id="MU154597">
    <property type="protein sequence ID" value="KAF9492675.1"/>
    <property type="molecule type" value="Genomic_DNA"/>
</dbReference>
<dbReference type="PRINTS" id="PR00463">
    <property type="entry name" value="EP450I"/>
</dbReference>
<evidence type="ECO:0000256" key="6">
    <source>
        <dbReference type="ARBA" id="ARBA00022692"/>
    </source>
</evidence>
<proteinExistence type="inferred from homology"/>
<keyword evidence="13" id="KW-0325">Glycoprotein</keyword>
<evidence type="ECO:0000256" key="9">
    <source>
        <dbReference type="ARBA" id="ARBA00023002"/>
    </source>
</evidence>
<evidence type="ECO:0000256" key="14">
    <source>
        <dbReference type="SAM" id="MobiDB-lite"/>
    </source>
</evidence>
<dbReference type="SUPFAM" id="SSF48264">
    <property type="entry name" value="Cytochrome P450"/>
    <property type="match status" value="1"/>
</dbReference>
<evidence type="ECO:0000256" key="11">
    <source>
        <dbReference type="ARBA" id="ARBA00023033"/>
    </source>
</evidence>
<keyword evidence="7" id="KW-0479">Metal-binding</keyword>
<dbReference type="InterPro" id="IPR001128">
    <property type="entry name" value="Cyt_P450"/>
</dbReference>
<gene>
    <name evidence="15" type="ORF">BDN71DRAFT_1451140</name>
</gene>
<dbReference type="GO" id="GO:0004497">
    <property type="term" value="F:monooxygenase activity"/>
    <property type="evidence" value="ECO:0007669"/>
    <property type="project" value="UniProtKB-KW"/>
</dbReference>
<comment type="pathway">
    <text evidence="3">Secondary metabolite biosynthesis.</text>
</comment>
<dbReference type="GO" id="GO:0005506">
    <property type="term" value="F:iron ion binding"/>
    <property type="evidence" value="ECO:0007669"/>
    <property type="project" value="InterPro"/>
</dbReference>
<protein>
    <submittedName>
        <fullName evidence="15">Uncharacterized protein</fullName>
    </submittedName>
</protein>
<evidence type="ECO:0000256" key="2">
    <source>
        <dbReference type="ARBA" id="ARBA00004167"/>
    </source>
</evidence>
<comment type="caution">
    <text evidence="15">The sequence shown here is derived from an EMBL/GenBank/DDBJ whole genome shotgun (WGS) entry which is preliminary data.</text>
</comment>
<keyword evidence="12" id="KW-0472">Membrane</keyword>
<dbReference type="GO" id="GO:0016020">
    <property type="term" value="C:membrane"/>
    <property type="evidence" value="ECO:0007669"/>
    <property type="project" value="UniProtKB-SubCell"/>
</dbReference>
<dbReference type="Gene3D" id="1.10.630.10">
    <property type="entry name" value="Cytochrome P450"/>
    <property type="match status" value="1"/>
</dbReference>
<keyword evidence="9" id="KW-0560">Oxidoreductase</keyword>
<keyword evidence="5" id="KW-0349">Heme</keyword>
<dbReference type="InterPro" id="IPR002401">
    <property type="entry name" value="Cyt_P450_E_grp-I"/>
</dbReference>
<dbReference type="InterPro" id="IPR036396">
    <property type="entry name" value="Cyt_P450_sf"/>
</dbReference>
<dbReference type="PANTHER" id="PTHR46300">
    <property type="entry name" value="P450, PUTATIVE (EUROFUNG)-RELATED-RELATED"/>
    <property type="match status" value="1"/>
</dbReference>
<dbReference type="GO" id="GO:0020037">
    <property type="term" value="F:heme binding"/>
    <property type="evidence" value="ECO:0007669"/>
    <property type="project" value="InterPro"/>
</dbReference>
<evidence type="ECO:0000256" key="1">
    <source>
        <dbReference type="ARBA" id="ARBA00001971"/>
    </source>
</evidence>
<dbReference type="PANTHER" id="PTHR46300:SF2">
    <property type="entry name" value="CYTOCHROME P450 MONOOXYGENASE ALNH-RELATED"/>
    <property type="match status" value="1"/>
</dbReference>
<dbReference type="AlphaFoldDB" id="A0A9P5ZU02"/>
<dbReference type="InterPro" id="IPR050364">
    <property type="entry name" value="Cytochrome_P450_fung"/>
</dbReference>
<evidence type="ECO:0000256" key="4">
    <source>
        <dbReference type="ARBA" id="ARBA00010617"/>
    </source>
</evidence>
<comment type="similarity">
    <text evidence="4">Belongs to the cytochrome P450 family.</text>
</comment>
<dbReference type="OrthoDB" id="1103324at2759"/>
<evidence type="ECO:0000256" key="5">
    <source>
        <dbReference type="ARBA" id="ARBA00022617"/>
    </source>
</evidence>
<dbReference type="GO" id="GO:0016705">
    <property type="term" value="F:oxidoreductase activity, acting on paired donors, with incorporation or reduction of molecular oxygen"/>
    <property type="evidence" value="ECO:0007669"/>
    <property type="project" value="InterPro"/>
</dbReference>
<sequence length="70" mass="7867">MAARDIRYKEHHIPEGAIIVMNTWGIFHDAEVFENPDTFDPERYVKSEYGDGASPDGLRDTLPFGAGRVS</sequence>
<keyword evidence="11" id="KW-0503">Monooxygenase</keyword>
<evidence type="ECO:0000256" key="13">
    <source>
        <dbReference type="ARBA" id="ARBA00023180"/>
    </source>
</evidence>
<evidence type="ECO:0000256" key="10">
    <source>
        <dbReference type="ARBA" id="ARBA00023004"/>
    </source>
</evidence>
<organism evidence="15 16">
    <name type="scientific">Pleurotus eryngii</name>
    <name type="common">Boletus of the steppes</name>
    <dbReference type="NCBI Taxonomy" id="5323"/>
    <lineage>
        <taxon>Eukaryota</taxon>
        <taxon>Fungi</taxon>
        <taxon>Dikarya</taxon>
        <taxon>Basidiomycota</taxon>
        <taxon>Agaricomycotina</taxon>
        <taxon>Agaricomycetes</taxon>
        <taxon>Agaricomycetidae</taxon>
        <taxon>Agaricales</taxon>
        <taxon>Pleurotineae</taxon>
        <taxon>Pleurotaceae</taxon>
        <taxon>Pleurotus</taxon>
    </lineage>
</organism>
<comment type="subcellular location">
    <subcellularLocation>
        <location evidence="2">Membrane</location>
        <topology evidence="2">Single-pass membrane protein</topology>
    </subcellularLocation>
</comment>
<evidence type="ECO:0000256" key="7">
    <source>
        <dbReference type="ARBA" id="ARBA00022723"/>
    </source>
</evidence>
<accession>A0A9P5ZU02</accession>
<dbReference type="Proteomes" id="UP000807025">
    <property type="component" value="Unassembled WGS sequence"/>
</dbReference>
<evidence type="ECO:0000313" key="16">
    <source>
        <dbReference type="Proteomes" id="UP000807025"/>
    </source>
</evidence>
<name>A0A9P5ZU02_PLEER</name>
<evidence type="ECO:0000256" key="12">
    <source>
        <dbReference type="ARBA" id="ARBA00023136"/>
    </source>
</evidence>
<evidence type="ECO:0000313" key="15">
    <source>
        <dbReference type="EMBL" id="KAF9492675.1"/>
    </source>
</evidence>
<dbReference type="Pfam" id="PF00067">
    <property type="entry name" value="p450"/>
    <property type="match status" value="1"/>
</dbReference>
<reference evidence="15" key="1">
    <citation type="submission" date="2020-11" db="EMBL/GenBank/DDBJ databases">
        <authorList>
            <consortium name="DOE Joint Genome Institute"/>
            <person name="Ahrendt S."/>
            <person name="Riley R."/>
            <person name="Andreopoulos W."/>
            <person name="Labutti K."/>
            <person name="Pangilinan J."/>
            <person name="Ruiz-Duenas F.J."/>
            <person name="Barrasa J.M."/>
            <person name="Sanchez-Garcia M."/>
            <person name="Camarero S."/>
            <person name="Miyauchi S."/>
            <person name="Serrano A."/>
            <person name="Linde D."/>
            <person name="Babiker R."/>
            <person name="Drula E."/>
            <person name="Ayuso-Fernandez I."/>
            <person name="Pacheco R."/>
            <person name="Padilla G."/>
            <person name="Ferreira P."/>
            <person name="Barriuso J."/>
            <person name="Kellner H."/>
            <person name="Castanera R."/>
            <person name="Alfaro M."/>
            <person name="Ramirez L."/>
            <person name="Pisabarro A.G."/>
            <person name="Kuo A."/>
            <person name="Tritt A."/>
            <person name="Lipzen A."/>
            <person name="He G."/>
            <person name="Yan M."/>
            <person name="Ng V."/>
            <person name="Cullen D."/>
            <person name="Martin F."/>
            <person name="Rosso M.-N."/>
            <person name="Henrissat B."/>
            <person name="Hibbett D."/>
            <person name="Martinez A.T."/>
            <person name="Grigoriev I.V."/>
        </authorList>
    </citation>
    <scope>NUCLEOTIDE SEQUENCE</scope>
    <source>
        <strain evidence="15">ATCC 90797</strain>
    </source>
</reference>
<keyword evidence="10" id="KW-0408">Iron</keyword>
<keyword evidence="8" id="KW-1133">Transmembrane helix</keyword>
<keyword evidence="16" id="KW-1185">Reference proteome</keyword>
<comment type="cofactor">
    <cofactor evidence="1">
        <name>heme</name>
        <dbReference type="ChEBI" id="CHEBI:30413"/>
    </cofactor>
</comment>
<evidence type="ECO:0000256" key="3">
    <source>
        <dbReference type="ARBA" id="ARBA00005179"/>
    </source>
</evidence>